<dbReference type="SMART" id="SM00214">
    <property type="entry name" value="VWC"/>
    <property type="match status" value="5"/>
</dbReference>
<evidence type="ECO:0000256" key="4">
    <source>
        <dbReference type="SAM" id="MobiDB-lite"/>
    </source>
</evidence>
<dbReference type="SMART" id="SM00215">
    <property type="entry name" value="VWC_out"/>
    <property type="match status" value="2"/>
</dbReference>
<dbReference type="SMART" id="SM00832">
    <property type="entry name" value="C8"/>
    <property type="match status" value="2"/>
</dbReference>
<feature type="region of interest" description="Disordered" evidence="4">
    <location>
        <begin position="1118"/>
        <end position="1181"/>
    </location>
</feature>
<proteinExistence type="predicted"/>
<dbReference type="Proteomes" id="UP000504632">
    <property type="component" value="Chromosome 1"/>
</dbReference>
<evidence type="ECO:0000256" key="1">
    <source>
        <dbReference type="ARBA" id="ARBA00022737"/>
    </source>
</evidence>
<keyword evidence="7" id="KW-1185">Reference proteome</keyword>
<dbReference type="InterPro" id="IPR001846">
    <property type="entry name" value="VWF_type-D"/>
</dbReference>
<dbReference type="InterPro" id="IPR001007">
    <property type="entry name" value="VWF_dom"/>
</dbReference>
<dbReference type="OrthoDB" id="6262482at2759"/>
<evidence type="ECO:0000259" key="6">
    <source>
        <dbReference type="PROSITE" id="PS51233"/>
    </source>
</evidence>
<feature type="signal peptide" evidence="5">
    <location>
        <begin position="1"/>
        <end position="17"/>
    </location>
</feature>
<feature type="domain" description="VWFD" evidence="6">
    <location>
        <begin position="760"/>
        <end position="934"/>
    </location>
</feature>
<dbReference type="InterPro" id="IPR036084">
    <property type="entry name" value="Ser_inhib-like_sf"/>
</dbReference>
<accession>A0A6J2VEA5</accession>
<evidence type="ECO:0000256" key="3">
    <source>
        <dbReference type="ARBA" id="ARBA00023180"/>
    </source>
</evidence>
<keyword evidence="3" id="KW-0325">Glycoprotein</keyword>
<dbReference type="GO" id="GO:0031012">
    <property type="term" value="C:extracellular matrix"/>
    <property type="evidence" value="ECO:0007669"/>
    <property type="project" value="TreeGrafter"/>
</dbReference>
<dbReference type="GO" id="GO:0005615">
    <property type="term" value="C:extracellular space"/>
    <property type="evidence" value="ECO:0007669"/>
    <property type="project" value="TreeGrafter"/>
</dbReference>
<feature type="domain" description="VWFD" evidence="6">
    <location>
        <begin position="1303"/>
        <end position="1492"/>
    </location>
</feature>
<dbReference type="Gene3D" id="2.10.25.10">
    <property type="entry name" value="Laminin"/>
    <property type="match status" value="2"/>
</dbReference>
<dbReference type="FunFam" id="2.10.25.10:FF:000674">
    <property type="entry name" value="Mucin-2"/>
    <property type="match status" value="1"/>
</dbReference>
<gene>
    <name evidence="8" type="primary">LOC115812183</name>
</gene>
<dbReference type="SUPFAM" id="SSF57567">
    <property type="entry name" value="Serine protease inhibitors"/>
    <property type="match status" value="4"/>
</dbReference>
<evidence type="ECO:0000313" key="7">
    <source>
        <dbReference type="Proteomes" id="UP000504632"/>
    </source>
</evidence>
<dbReference type="SMART" id="SM00216">
    <property type="entry name" value="VWD"/>
    <property type="match status" value="3"/>
</dbReference>
<dbReference type="PANTHER" id="PTHR11339">
    <property type="entry name" value="EXTRACELLULAR MATRIX GLYCOPROTEIN RELATED"/>
    <property type="match status" value="1"/>
</dbReference>
<feature type="chain" id="PRO_5026753310" evidence="5">
    <location>
        <begin position="18"/>
        <end position="1771"/>
    </location>
</feature>
<dbReference type="Pfam" id="PF08742">
    <property type="entry name" value="C8"/>
    <property type="match status" value="3"/>
</dbReference>
<keyword evidence="5" id="KW-0732">Signal</keyword>
<evidence type="ECO:0000256" key="5">
    <source>
        <dbReference type="SAM" id="SignalP"/>
    </source>
</evidence>
<protein>
    <submittedName>
        <fullName evidence="8">Mucin-19</fullName>
    </submittedName>
</protein>
<dbReference type="InterPro" id="IPR014853">
    <property type="entry name" value="VWF/SSPO/ZAN-like_Cys-rich_dom"/>
</dbReference>
<evidence type="ECO:0000256" key="2">
    <source>
        <dbReference type="ARBA" id="ARBA00023157"/>
    </source>
</evidence>
<dbReference type="Pfam" id="PF00094">
    <property type="entry name" value="VWD"/>
    <property type="match status" value="4"/>
</dbReference>
<dbReference type="CDD" id="cd19941">
    <property type="entry name" value="TIL"/>
    <property type="match status" value="2"/>
</dbReference>
<dbReference type="InParanoid" id="A0A6J2VEA5"/>
<dbReference type="RefSeq" id="XP_030630564.1">
    <property type="nucleotide sequence ID" value="XM_030774704.1"/>
</dbReference>
<feature type="compositionally biased region" description="Low complexity" evidence="4">
    <location>
        <begin position="1118"/>
        <end position="1174"/>
    </location>
</feature>
<name>A0A6J2VEA5_CHACN</name>
<keyword evidence="2" id="KW-1015">Disulfide bond</keyword>
<feature type="domain" description="VWFD" evidence="6">
    <location>
        <begin position="356"/>
        <end position="525"/>
    </location>
</feature>
<evidence type="ECO:0000313" key="8">
    <source>
        <dbReference type="RefSeq" id="XP_030630564.1"/>
    </source>
</evidence>
<reference evidence="8" key="1">
    <citation type="submission" date="2025-08" db="UniProtKB">
        <authorList>
            <consortium name="RefSeq"/>
        </authorList>
    </citation>
    <scope>IDENTIFICATION</scope>
</reference>
<organism evidence="7 8">
    <name type="scientific">Chanos chanos</name>
    <name type="common">Milkfish</name>
    <name type="synonym">Mugil chanos</name>
    <dbReference type="NCBI Taxonomy" id="29144"/>
    <lineage>
        <taxon>Eukaryota</taxon>
        <taxon>Metazoa</taxon>
        <taxon>Chordata</taxon>
        <taxon>Craniata</taxon>
        <taxon>Vertebrata</taxon>
        <taxon>Euteleostomi</taxon>
        <taxon>Actinopterygii</taxon>
        <taxon>Neopterygii</taxon>
        <taxon>Teleostei</taxon>
        <taxon>Ostariophysi</taxon>
        <taxon>Gonorynchiformes</taxon>
        <taxon>Chanidae</taxon>
        <taxon>Chanos</taxon>
    </lineage>
</organism>
<sequence>MIFLALLLFARQNLVAATGRGQNMCKTFGSGVIQPFNGSTYYVRSSCPFTFTHFSGRGVDCDITIHRGNTGLMDRVEIIVNKVMTVLQNGSVFVENKRVSLPYDHTYQHVFHYGIYTKLQSKVLPVSVTWSSGPGGISSLWVELDQELVEEMSGLCGQLNTQDDKQRLISQSTLSDQTCTITDVVQQLNPVCVEFISNAFECLSIQKMHYMHFKYLCEQNIYGYENNVEVRCSFFEEIVRKCGNTTHIWSRWRGITRCPQPSCPGDLSYRELGPAFLPTCSNPSSRVTDRDIISTCVCPKGQVLNDRVEGHRCVNVTDCPCVHAGRSHGPGEERSTKCQTCVCIKGKWACSGNTCSTPCIIEGQYVTTFDGKQYTLPMKCTYVAARGQNWTLTIEISERAVRIETVFLQVNQEKYTFSINSVKRDNEEIHDLLQTEYATVFWESSIYVLVQTYFGMKMQVQISPEVQIYVYLPETESGITQGLCGNNNNDTTDDFTASSGIIENAAQPFALSWAVGDCRDMPMCINRDNEIFADDKCYQLRDPNGIFAPCHDYVPVDYYLQACIQRTCLCTTRVQECLCVALGNYAKACVSQGIVVGDWRGAANCTLMCRGNLQFDYTMRACNRSCRALSGSDPTCEIESDPVEGCGCPAGTHLNSALTCSPKAQCTCHYQGGLVPPGPVVIDGRQCLSKPANVFENCINGCYCPEGQYEDHNGVCVDLENCTCVFSGKVYTSGQSVETNCKICTCSRGQWHCVGDPCPGKCQVYGNGHYQTFDSKWYRFDGNCQYVLVEDGCGDAEGSFVISAESVPCCDELLTCSRTIVVELLGEVMLTLNDMKVRREVLGQSLLQAESLYSVHVLGLYIVISVPRHGLTVIWDKHTRVTILLEAKWRSRVCGLCGNFDANEKNDLLTSGSSEVSSTLEFGNSWKIAVPPCSDVFQEVFPCERHSYCAAWAERRCMILHSSTFADCHLKVDPEPYYRACVLESCSCEFEGKFLGFCTAVAAYAEACSEQNICIKWRTPDLCPVYCDYYNEEGQYSWHYEPCGQIKTCGNNNNFFGKLEGCYPRCSAERPYYDENTDKCTTSVNCTCFFNDTLILSGERVNGTCVCAEGRIICETPTSTTPEPSTTVSTTPETTNTTTQPTTPEPTTTASVPTHPEQTTTTATTAGTTTSSTTHYPEAHNNYGTNSSRTNKCIYNPRILAYHNLGNNFRAYNSCNCISYLEAHNYATNYSRTNNCIYCKDLKRNQTWKDGYNWTEDCFHKKCSNGSIDMTTVRCPDTVMPQCPRGKMREVSDGCCKTWKCDCQCDVYGDPHYISFQGTTFDFLDNCTYILVEERVPRYNLSVVVDNYFCIPGLPGSCAKGIVLKYHNNTITLTIIDSDLSAPILQPTLNQVTIQPPHEEKGIRFESTGYLASVYMDEIRSYVSLTSSNTLIITLAMEYFYNNTQGQCGVCGGGSCVRRSGRIEDETCCDRTAVFQECSTRMDLVSLRRNCEFDVCLSGKPKMACSALSQAAEECKTLDICVDWRHLTNGTCGVPCPKGMVFQECHHKLDNYCNGRQPVNGRVLDEPRAGCFCPENQYRAEGNSEICVSECTGCKGPLGEPKQLGETWMSECHICTCNNMTRTTECRPESQGPSPLCRQDSELVPGCCNELSCVEKTCKYKGVTYKVGDTWRDPSEPCLSLSCLRTGLEVERRVCPQQSCAEEFRVWDEHHCCYTCNLTCAARVLWVNITLENCSGEVELPSCGPGLEEATQGGYFSLSLVVSVVKRRAMR</sequence>
<dbReference type="PROSITE" id="PS51233">
    <property type="entry name" value="VWFD"/>
    <property type="match status" value="3"/>
</dbReference>
<dbReference type="InterPro" id="IPR050780">
    <property type="entry name" value="Mucin_vWF_Thrombospondin_sf"/>
</dbReference>
<dbReference type="PANTHER" id="PTHR11339:SF408">
    <property type="entry name" value="MUCIN-5B"/>
    <property type="match status" value="1"/>
</dbReference>
<dbReference type="GeneID" id="115812183"/>
<keyword evidence="1" id="KW-0677">Repeat</keyword>